<evidence type="ECO:0000313" key="8">
    <source>
        <dbReference type="Proteomes" id="UP000558997"/>
    </source>
</evidence>
<evidence type="ECO:0000256" key="5">
    <source>
        <dbReference type="SAM" id="Phobius"/>
    </source>
</evidence>
<feature type="transmembrane region" description="Helical" evidence="5">
    <location>
        <begin position="211"/>
        <end position="235"/>
    </location>
</feature>
<dbReference type="EMBL" id="JACHNF010000001">
    <property type="protein sequence ID" value="MBB5980855.1"/>
    <property type="molecule type" value="Genomic_DNA"/>
</dbReference>
<dbReference type="SUPFAM" id="SSF103473">
    <property type="entry name" value="MFS general substrate transporter"/>
    <property type="match status" value="1"/>
</dbReference>
<dbReference type="Proteomes" id="UP000558997">
    <property type="component" value="Unassembled WGS sequence"/>
</dbReference>
<comment type="subcellular location">
    <subcellularLocation>
        <location evidence="1">Cell membrane</location>
        <topology evidence="1">Multi-pass membrane protein</topology>
    </subcellularLocation>
</comment>
<feature type="transmembrane region" description="Helical" evidence="5">
    <location>
        <begin position="107"/>
        <end position="131"/>
    </location>
</feature>
<sequence>MTNSAAVPVRTSLWRLPAVRQLAVLTTLGFSSFFLTLASLPSYAVRGGTGAGSAGAVTAVMLGCTVAVQAVVPWLERRLGTPVLLVIGLIALGAPAPLYLLSDSLGWLAAVSAVRGVGFAILTVIGALLSTSVAPADRRGEAIGVYGLCIAVPNLIAIPAGAALTSSGRFGWVAVLAAAPLLAIPFVLRLRRRTDDSPQTRSAAGPAVRSASGPAVVLLVVMLSGGGLLTFLPIARPDGSLATIALLVLGLCGTVSRWRVGPIHDRFGGRGLQPAMLAAGIVGLALVAIALHGNGRTAVLLAGVALFGIGYGATQSLTQIAVFERTPPEQAVTASAVWNTAFDAGTGIGAYGIGLLAATSLELPGTYLLCAALLVLTIPLTRRH</sequence>
<feature type="transmembrane region" description="Helical" evidence="5">
    <location>
        <begin position="272"/>
        <end position="292"/>
    </location>
</feature>
<dbReference type="RefSeq" id="WP_184836886.1">
    <property type="nucleotide sequence ID" value="NZ_BAAAVN010000003.1"/>
</dbReference>
<comment type="caution">
    <text evidence="7">The sequence shown here is derived from an EMBL/GenBank/DDBJ whole genome shotgun (WGS) entry which is preliminary data.</text>
</comment>
<evidence type="ECO:0000256" key="1">
    <source>
        <dbReference type="ARBA" id="ARBA00004651"/>
    </source>
</evidence>
<dbReference type="GO" id="GO:0022857">
    <property type="term" value="F:transmembrane transporter activity"/>
    <property type="evidence" value="ECO:0007669"/>
    <property type="project" value="InterPro"/>
</dbReference>
<dbReference type="PANTHER" id="PTHR23531:SF1">
    <property type="entry name" value="QUINOLENE RESISTANCE PROTEIN NORA"/>
    <property type="match status" value="1"/>
</dbReference>
<accession>A0A841DVH4</accession>
<evidence type="ECO:0000256" key="4">
    <source>
        <dbReference type="ARBA" id="ARBA00023136"/>
    </source>
</evidence>
<feature type="transmembrane region" description="Helical" evidence="5">
    <location>
        <begin position="56"/>
        <end position="75"/>
    </location>
</feature>
<keyword evidence="8" id="KW-1185">Reference proteome</keyword>
<dbReference type="PANTHER" id="PTHR23531">
    <property type="entry name" value="QUINOLENE RESISTANCE PROTEIN NORA"/>
    <property type="match status" value="1"/>
</dbReference>
<keyword evidence="4 5" id="KW-0472">Membrane</keyword>
<evidence type="ECO:0000256" key="3">
    <source>
        <dbReference type="ARBA" id="ARBA00022989"/>
    </source>
</evidence>
<reference evidence="7 8" key="1">
    <citation type="submission" date="2020-08" db="EMBL/GenBank/DDBJ databases">
        <title>Sequencing the genomes of 1000 actinobacteria strains.</title>
        <authorList>
            <person name="Klenk H.-P."/>
        </authorList>
    </citation>
    <scope>NUCLEOTIDE SEQUENCE [LARGE SCALE GENOMIC DNA]</scope>
    <source>
        <strain evidence="7 8">DSM 17294</strain>
    </source>
</reference>
<dbReference type="InterPro" id="IPR036259">
    <property type="entry name" value="MFS_trans_sf"/>
</dbReference>
<proteinExistence type="predicted"/>
<dbReference type="Gene3D" id="1.20.1250.20">
    <property type="entry name" value="MFS general substrate transporter like domains"/>
    <property type="match status" value="1"/>
</dbReference>
<gene>
    <name evidence="7" type="ORF">HDA44_004196</name>
</gene>
<feature type="transmembrane region" description="Helical" evidence="5">
    <location>
        <begin position="241"/>
        <end position="260"/>
    </location>
</feature>
<keyword evidence="3 5" id="KW-1133">Transmembrane helix</keyword>
<feature type="domain" description="Major facilitator superfamily (MFS) profile" evidence="6">
    <location>
        <begin position="18"/>
        <end position="384"/>
    </location>
</feature>
<dbReference type="InterPro" id="IPR011701">
    <property type="entry name" value="MFS"/>
</dbReference>
<name>A0A841DVH4_9ACTN</name>
<dbReference type="PROSITE" id="PS50850">
    <property type="entry name" value="MFS"/>
    <property type="match status" value="1"/>
</dbReference>
<feature type="transmembrane region" description="Helical" evidence="5">
    <location>
        <begin position="143"/>
        <end position="164"/>
    </location>
</feature>
<feature type="transmembrane region" description="Helical" evidence="5">
    <location>
        <begin position="82"/>
        <end position="101"/>
    </location>
</feature>
<dbReference type="InterPro" id="IPR020846">
    <property type="entry name" value="MFS_dom"/>
</dbReference>
<feature type="transmembrane region" description="Helical" evidence="5">
    <location>
        <begin position="170"/>
        <end position="190"/>
    </location>
</feature>
<feature type="transmembrane region" description="Helical" evidence="5">
    <location>
        <begin position="364"/>
        <end position="381"/>
    </location>
</feature>
<feature type="transmembrane region" description="Helical" evidence="5">
    <location>
        <begin position="22"/>
        <end position="44"/>
    </location>
</feature>
<evidence type="ECO:0000256" key="2">
    <source>
        <dbReference type="ARBA" id="ARBA00022692"/>
    </source>
</evidence>
<protein>
    <submittedName>
        <fullName evidence="7">Putative MFS family arabinose efflux permease</fullName>
    </submittedName>
</protein>
<keyword evidence="2 5" id="KW-0812">Transmembrane</keyword>
<dbReference type="AlphaFoldDB" id="A0A841DVH4"/>
<evidence type="ECO:0000313" key="7">
    <source>
        <dbReference type="EMBL" id="MBB5980855.1"/>
    </source>
</evidence>
<dbReference type="InterPro" id="IPR052714">
    <property type="entry name" value="MFS_Exporter"/>
</dbReference>
<dbReference type="Pfam" id="PF07690">
    <property type="entry name" value="MFS_1"/>
    <property type="match status" value="1"/>
</dbReference>
<organism evidence="7 8">
    <name type="scientific">Kribbella solani</name>
    <dbReference type="NCBI Taxonomy" id="236067"/>
    <lineage>
        <taxon>Bacteria</taxon>
        <taxon>Bacillati</taxon>
        <taxon>Actinomycetota</taxon>
        <taxon>Actinomycetes</taxon>
        <taxon>Propionibacteriales</taxon>
        <taxon>Kribbellaceae</taxon>
        <taxon>Kribbella</taxon>
    </lineage>
</organism>
<evidence type="ECO:0000259" key="6">
    <source>
        <dbReference type="PROSITE" id="PS50850"/>
    </source>
</evidence>
<dbReference type="GO" id="GO:0005886">
    <property type="term" value="C:plasma membrane"/>
    <property type="evidence" value="ECO:0007669"/>
    <property type="project" value="UniProtKB-SubCell"/>
</dbReference>
<feature type="transmembrane region" description="Helical" evidence="5">
    <location>
        <begin position="298"/>
        <end position="323"/>
    </location>
</feature>
<feature type="transmembrane region" description="Helical" evidence="5">
    <location>
        <begin position="335"/>
        <end position="358"/>
    </location>
</feature>